<accession>A0ABN2XGH6</accession>
<dbReference type="EMBL" id="BAAALS010000011">
    <property type="protein sequence ID" value="GAA1754460.1"/>
    <property type="molecule type" value="Genomic_DNA"/>
</dbReference>
<protein>
    <recommendedName>
        <fullName evidence="12">RDD family protein</fullName>
    </recommendedName>
</protein>
<evidence type="ECO:0000256" key="6">
    <source>
        <dbReference type="SAM" id="MobiDB-lite"/>
    </source>
</evidence>
<feature type="domain" description="RDD" evidence="8">
    <location>
        <begin position="150"/>
        <end position="309"/>
    </location>
</feature>
<reference evidence="10 11" key="1">
    <citation type="journal article" date="2019" name="Int. J. Syst. Evol. Microbiol.">
        <title>The Global Catalogue of Microorganisms (GCM) 10K type strain sequencing project: providing services to taxonomists for standard genome sequencing and annotation.</title>
        <authorList>
            <consortium name="The Broad Institute Genomics Platform"/>
            <consortium name="The Broad Institute Genome Sequencing Center for Infectious Disease"/>
            <person name="Wu L."/>
            <person name="Ma J."/>
        </authorList>
    </citation>
    <scope>NUCLEOTIDE SEQUENCE [LARGE SCALE GENOMIC DNA]</scope>
    <source>
        <strain evidence="10 11">JCM 13249</strain>
    </source>
</reference>
<evidence type="ECO:0000259" key="8">
    <source>
        <dbReference type="Pfam" id="PF06271"/>
    </source>
</evidence>
<gene>
    <name evidence="10" type="ORF">GCM10009681_27060</name>
</gene>
<evidence type="ECO:0000256" key="4">
    <source>
        <dbReference type="ARBA" id="ARBA00022989"/>
    </source>
</evidence>
<dbReference type="PANTHER" id="PTHR36115">
    <property type="entry name" value="PROLINE-RICH ANTIGEN HOMOLOG-RELATED"/>
    <property type="match status" value="1"/>
</dbReference>
<dbReference type="Proteomes" id="UP001500655">
    <property type="component" value="Unassembled WGS sequence"/>
</dbReference>
<dbReference type="InterPro" id="IPR018929">
    <property type="entry name" value="DUF2510"/>
</dbReference>
<dbReference type="Pfam" id="PF06271">
    <property type="entry name" value="RDD"/>
    <property type="match status" value="1"/>
</dbReference>
<feature type="region of interest" description="Disordered" evidence="6">
    <location>
        <begin position="1"/>
        <end position="126"/>
    </location>
</feature>
<sequence length="329" mass="34940">MTNVSPGWYKDPADPTTQRYWDGEGWLGDPLPADATPPPGPPPVPAPPPPPEPATPAADPTSAAPTTRGNVSAPAPPGSPSAPASRGAPPAPARPPPGTPPPAGTAGESPWGARRGTAVLTPPPGWPEGYPFPFPRSLRMPPPRMHGLPLASPGARLVARLIDIAAVLGLNVIANGYFVYLYIAEIWPPLSAAMRASLAGQVVDTSTLQSSRASTLQFIIILVGIAVWFAYEVPTVAATGQTFGKRVMRLRVMRMESAQPMGFYRSWRRWSVMALPTLLWVCCVGFFIQFFDNLFVAIDRPLRQAIHDKGALTVVVSDRTAKPAEGGQA</sequence>
<proteinExistence type="predicted"/>
<dbReference type="InterPro" id="IPR010432">
    <property type="entry name" value="RDD"/>
</dbReference>
<keyword evidence="4 7" id="KW-1133">Transmembrane helix</keyword>
<feature type="compositionally biased region" description="Low complexity" evidence="6">
    <location>
        <begin position="55"/>
        <end position="67"/>
    </location>
</feature>
<dbReference type="PANTHER" id="PTHR36115:SF4">
    <property type="entry name" value="MEMBRANE PROTEIN"/>
    <property type="match status" value="1"/>
</dbReference>
<evidence type="ECO:0008006" key="12">
    <source>
        <dbReference type="Google" id="ProtNLM"/>
    </source>
</evidence>
<dbReference type="InterPro" id="IPR051791">
    <property type="entry name" value="Pra-immunoreactive"/>
</dbReference>
<organism evidence="10 11">
    <name type="scientific">Luedemannella helvata</name>
    <dbReference type="NCBI Taxonomy" id="349315"/>
    <lineage>
        <taxon>Bacteria</taxon>
        <taxon>Bacillati</taxon>
        <taxon>Actinomycetota</taxon>
        <taxon>Actinomycetes</taxon>
        <taxon>Micromonosporales</taxon>
        <taxon>Micromonosporaceae</taxon>
        <taxon>Luedemannella</taxon>
    </lineage>
</organism>
<evidence type="ECO:0000256" key="1">
    <source>
        <dbReference type="ARBA" id="ARBA00004651"/>
    </source>
</evidence>
<dbReference type="RefSeq" id="WP_344081040.1">
    <property type="nucleotide sequence ID" value="NZ_BAAALS010000011.1"/>
</dbReference>
<comment type="caution">
    <text evidence="10">The sequence shown here is derived from an EMBL/GenBank/DDBJ whole genome shotgun (WGS) entry which is preliminary data.</text>
</comment>
<keyword evidence="2" id="KW-1003">Cell membrane</keyword>
<keyword evidence="3 7" id="KW-0812">Transmembrane</keyword>
<feature type="transmembrane region" description="Helical" evidence="7">
    <location>
        <begin position="161"/>
        <end position="183"/>
    </location>
</feature>
<keyword evidence="5 7" id="KW-0472">Membrane</keyword>
<evidence type="ECO:0000256" key="7">
    <source>
        <dbReference type="SAM" id="Phobius"/>
    </source>
</evidence>
<name>A0ABN2XGH6_9ACTN</name>
<comment type="subcellular location">
    <subcellularLocation>
        <location evidence="1">Cell membrane</location>
        <topology evidence="1">Multi-pass membrane protein</topology>
    </subcellularLocation>
</comment>
<feature type="domain" description="DUF2510" evidence="9">
    <location>
        <begin position="6"/>
        <end position="38"/>
    </location>
</feature>
<feature type="compositionally biased region" description="Pro residues" evidence="6">
    <location>
        <begin position="89"/>
        <end position="103"/>
    </location>
</feature>
<feature type="compositionally biased region" description="Pro residues" evidence="6">
    <location>
        <begin position="35"/>
        <end position="54"/>
    </location>
</feature>
<feature type="transmembrane region" description="Helical" evidence="7">
    <location>
        <begin position="218"/>
        <end position="244"/>
    </location>
</feature>
<evidence type="ECO:0000313" key="11">
    <source>
        <dbReference type="Proteomes" id="UP001500655"/>
    </source>
</evidence>
<keyword evidence="11" id="KW-1185">Reference proteome</keyword>
<evidence type="ECO:0000313" key="10">
    <source>
        <dbReference type="EMBL" id="GAA1754460.1"/>
    </source>
</evidence>
<dbReference type="Pfam" id="PF10708">
    <property type="entry name" value="DUF2510"/>
    <property type="match status" value="1"/>
</dbReference>
<feature type="transmembrane region" description="Helical" evidence="7">
    <location>
        <begin position="270"/>
        <end position="291"/>
    </location>
</feature>
<evidence type="ECO:0000256" key="3">
    <source>
        <dbReference type="ARBA" id="ARBA00022692"/>
    </source>
</evidence>
<evidence type="ECO:0000256" key="2">
    <source>
        <dbReference type="ARBA" id="ARBA00022475"/>
    </source>
</evidence>
<evidence type="ECO:0000256" key="5">
    <source>
        <dbReference type="ARBA" id="ARBA00023136"/>
    </source>
</evidence>
<evidence type="ECO:0000259" key="9">
    <source>
        <dbReference type="Pfam" id="PF10708"/>
    </source>
</evidence>